<keyword evidence="21 32" id="KW-1015">Disulfide bond</keyword>
<evidence type="ECO:0000256" key="18">
    <source>
        <dbReference type="ARBA" id="ARBA00022859"/>
    </source>
</evidence>
<evidence type="ECO:0000256" key="16">
    <source>
        <dbReference type="ARBA" id="ARBA00022786"/>
    </source>
</evidence>
<dbReference type="SUPFAM" id="SSF82671">
    <property type="entry name" value="SEA domain"/>
    <property type="match status" value="2"/>
</dbReference>
<name>A0A485NXM2_LYNPA</name>
<accession>A0A485NXM2</accession>
<dbReference type="FunFam" id="3.30.70.960:FF:000002">
    <property type="entry name" value="Interphotoreceptor matrix proteoglycan 2"/>
    <property type="match status" value="1"/>
</dbReference>
<feature type="region of interest" description="Disordered" evidence="33">
    <location>
        <begin position="382"/>
        <end position="409"/>
    </location>
</feature>
<reference evidence="38 39" key="1">
    <citation type="submission" date="2019-01" db="EMBL/GenBank/DDBJ databases">
        <authorList>
            <person name="Alioto T."/>
            <person name="Alioto T."/>
        </authorList>
    </citation>
    <scope>NUCLEOTIDE SEQUENCE [LARGE SCALE GENOMIC DNA]</scope>
</reference>
<keyword evidence="18" id="KW-0391">Immunity</keyword>
<dbReference type="FunFam" id="1.10.418.20:FF:000001">
    <property type="entry name" value="sentrin-specific protease 6 isoform X1"/>
    <property type="match status" value="1"/>
</dbReference>
<organism evidence="38 39">
    <name type="scientific">Lynx pardinus</name>
    <name type="common">Iberian lynx</name>
    <name type="synonym">Felis pardina</name>
    <dbReference type="NCBI Taxonomy" id="191816"/>
    <lineage>
        <taxon>Eukaryota</taxon>
        <taxon>Metazoa</taxon>
        <taxon>Chordata</taxon>
        <taxon>Craniata</taxon>
        <taxon>Vertebrata</taxon>
        <taxon>Euteleostomi</taxon>
        <taxon>Mammalia</taxon>
        <taxon>Eutheria</taxon>
        <taxon>Laurasiatheria</taxon>
        <taxon>Carnivora</taxon>
        <taxon>Feliformia</taxon>
        <taxon>Felidae</taxon>
        <taxon>Felinae</taxon>
        <taxon>Lynx</taxon>
    </lineage>
</organism>
<dbReference type="Gene3D" id="3.30.70.960">
    <property type="entry name" value="SEA domain"/>
    <property type="match status" value="1"/>
</dbReference>
<comment type="function">
    <text evidence="24">Chondroitin sulfate- and hyaluronan-binding proteoglycan involved in the organization of interphotoreceptor matrix; may participate in the maturation and maintenance of the light-sensitive photoreceptor outer segment. Binds heparin.</text>
</comment>
<dbReference type="Gene3D" id="1.10.418.20">
    <property type="match status" value="1"/>
</dbReference>
<feature type="compositionally biased region" description="Low complexity" evidence="33">
    <location>
        <begin position="1200"/>
        <end position="1210"/>
    </location>
</feature>
<keyword evidence="16" id="KW-0833">Ubl conjugation pathway</keyword>
<keyword evidence="20 34" id="KW-0472">Membrane</keyword>
<dbReference type="PROSITE" id="PS01186">
    <property type="entry name" value="EGF_2"/>
    <property type="match status" value="1"/>
</dbReference>
<evidence type="ECO:0000256" key="11">
    <source>
        <dbReference type="ARBA" id="ARBA00022670"/>
    </source>
</evidence>
<sequence length="2284" mass="256277">MDKGKAGRRRSSSEIVTEGKRKKSSSSELHKITKMLNAKSEDVRVQSSLSKLRSSERWDLPLQGWKRSLRNKVLSLDHKSRKSVRGRPVTSKTSPERQLKVVLTNVLWTDLGRKFRKILPRNDANLCDANKVQSDSLPSTSVDSLETCQKLEPLHQSLNLSKRIPRVILTNVLGTELGRKYIKTSSVTEASLGDTDNLQSEQLSSSSDGSLESCQNLNPHKSSFLSERDSQPSKTVDNNYAKQASHTKEKQRDDDGISLVMSDAQPKDLSSGSRGCDHLEEGSKNKDDTFSDSKMEPTLTSRKRKKRLRSNLPDSHNSTSSLYESAEQIIKQENDSTVSAEFKKSSENYHQDSKVLEEITPEPIESDFAKLSSLDSQELALSAAPKSTSDSSATETFESSSSTDSMGNSTLVEKNESELNVIEKPALSEHSEGSQSLVSVEPIVVSSDEEGPVEHKSSEILKLQPKQDHVITNDNESTSEAALSEPLMTCESVQASSELCPYNPVMENISCILPSNDMDLQLDFIFTSVYIGKIKGASKGCVTFTTKYVKIPFQVSLNEVSLLVDTTHLKRFGLWKNKDDDHSKRNQAILFLWVSANYLQEIQTQLENSILSQHSKSSEFIFLELYNPISQREELKLKDIMTEISTTSGELELSYPLSWFQALPLFQNLSSKESSFVHYYCASTYSFPAVAAEEMKMKSVSQPSNMDRAKPTYTFLQKQTSGCYSLSITSNPDEEWREVRHTGPVQKLIVYPPPPTKGGLGVTNEDLECLEEGEFLNDVIIDFYLKYLILEKASDELVERSHIFSSFFYKCLTRKENNLTEDNPNLSMAQRRHKRVRTWTRHINIFNKDYIFVPVNESSHWYLAVICFPWLEEAVYEDFPQTVSQHSQAQPSQHDNKIIDNDVHTTSTLSLGTEDSQSTETNISVPVPKKMCKRPCILILDSLKAASIQNTVQNLREYLEVEWEVKRKTHREFSKTNMVDLCPKVPKQDNSSDCGVYLLQYVESFFKDPIVNFELPIHLEKWFPRHVIKTKREDIRELILKLHLQQQKGSTQTYISLEDIQEPKSAVSFRLTDKESGEPSHSTEKKLPLDHREAEKQWLLRRRRSILFPNGVKTCPDESITEAVAKHVKYFKVRVCQEAVWEAFRTFWDRLPGREEYRYWMNLCEDGNTTIFEMGTNFSQSVEHRNLIMKKMTYTKETVSSPELSSPVPVGDAPTSGGAVVSVPYPGVTTSEGISESSKERPGESISNEIENVMEETTKPATEQIAEFSIHLLGEQYREELQDPSNFQHQHLVEEFISEVENAFTGLPGYKDIRVLDFRSPKENGSGLDVHYAVTFNGEAISNTTWDLISLHSNKVENHGLVGLDDKPTAVYAISNFRDYIAETLHQNFLLGNSSLNPDPDSLRLINVRGVLLPETEDLVWNTQSSSLQATLPSILDNTLQAEWPSADESTTSSISPLDFTSGPPSTNGRELWSESPLGDLVSTPELAFPAKVGLSSSPEVLEVSSLTLHSVTPAVLQTGLPVVSKEGTSGSHILEDGLIKFEGPEDILSVHSLPSSPFTHPVPKETISSVEDSEVSLTSSPYLASSVTLDLAKETMIPFGLDSLASKVKGQLEVSTLMPDTSIEKEFIFESGLGSGSGQKVDLITWPWSETSLEKSSEPLSKSWLEDQESLMPTEGIDEKLGIDDKDSTGQSTEHLKYGYYDRSTHFAEEELIGGPTVPIFAETTTESASLILSKQISEAPDIDDYSVTKAPLLLTAIAISASTGKPELPFLKKDMEQTIESSDREWFDSKVSIMKPDMQPLGTILPESDVVWARTSSLGKLSRDILATTLQSTDKLWLKSSMTQSTKLSPTTSSTLLEDEVIMGVQDISLELDRIGTDYYQPEVIPEENGKVGSYVEMSTNVQSTERAIVVQPTEGGDLSHTQTAGALVVFFSLRVTNMMFSEDLFNKNSLEYRALEQRFLELLVPYLQSNLTGFQNLEILNFRNGSIVVNSRMKFAKSVPPNVNNAVYMILEDFCTTAYQTMNLAIDKYSLDVESGDQANPCKFQACNEFSECLVNPWSGEAECRCHPGYLSVEELPCQSLCDLQPDFCLNDGKCDIMPGHGAICRCRVGENWWYRGEHCEEFVSEPLVIGITIASVVGLVLVSSAVVFFLVRTLQTRHVRRERERLSSRQPDSLSSIENAVKYPAYESHVAGPEQYEGPYPHNPFYSSASGEMIGGLSREEIRQMYENSELSKENSFKKSCWGFSNGVFFFSKEIQERMRILELYANDPEFVAFVREHQM</sequence>
<dbReference type="SMART" id="SM00200">
    <property type="entry name" value="SEA"/>
    <property type="match status" value="2"/>
</dbReference>
<evidence type="ECO:0000256" key="20">
    <source>
        <dbReference type="ARBA" id="ARBA00023136"/>
    </source>
</evidence>
<dbReference type="Proteomes" id="UP000386466">
    <property type="component" value="Unassembled WGS sequence"/>
</dbReference>
<feature type="compositionally biased region" description="Polar residues" evidence="33">
    <location>
        <begin position="214"/>
        <end position="225"/>
    </location>
</feature>
<feature type="compositionally biased region" description="Low complexity" evidence="33">
    <location>
        <begin position="387"/>
        <end position="409"/>
    </location>
</feature>
<evidence type="ECO:0000256" key="2">
    <source>
        <dbReference type="ARBA" id="ARBA00004496"/>
    </source>
</evidence>
<dbReference type="FunFam" id="3.30.310.130:FF:000002">
    <property type="entry name" value="SUMO specific peptidase 6"/>
    <property type="match status" value="1"/>
</dbReference>
<feature type="compositionally biased region" description="Basic and acidic residues" evidence="33">
    <location>
        <begin position="275"/>
        <end position="295"/>
    </location>
</feature>
<feature type="domain" description="SEA" evidence="35">
    <location>
        <begin position="1928"/>
        <end position="2041"/>
    </location>
</feature>
<dbReference type="InterPro" id="IPR038765">
    <property type="entry name" value="Papain-like_cys_pep_sf"/>
</dbReference>
<feature type="region of interest" description="Disordered" evidence="33">
    <location>
        <begin position="337"/>
        <end position="357"/>
    </location>
</feature>
<evidence type="ECO:0000256" key="19">
    <source>
        <dbReference type="ARBA" id="ARBA00022989"/>
    </source>
</evidence>
<evidence type="ECO:0000256" key="5">
    <source>
        <dbReference type="ARBA" id="ARBA00022490"/>
    </source>
</evidence>
<evidence type="ECO:0000256" key="26">
    <source>
        <dbReference type="ARBA" id="ARBA00060509"/>
    </source>
</evidence>
<evidence type="ECO:0000256" key="21">
    <source>
        <dbReference type="ARBA" id="ARBA00023157"/>
    </source>
</evidence>
<keyword evidence="6" id="KW-0964">Secreted</keyword>
<evidence type="ECO:0000256" key="8">
    <source>
        <dbReference type="ARBA" id="ARBA00022536"/>
    </source>
</evidence>
<feature type="domain" description="Ubiquitin-like protease family profile" evidence="37">
    <location>
        <begin position="760"/>
        <end position="1005"/>
    </location>
</feature>
<evidence type="ECO:0000256" key="22">
    <source>
        <dbReference type="ARBA" id="ARBA00023180"/>
    </source>
</evidence>
<evidence type="ECO:0000256" key="32">
    <source>
        <dbReference type="PROSITE-ProRule" id="PRU00076"/>
    </source>
</evidence>
<keyword evidence="9" id="KW-0597">Phosphoprotein</keyword>
<dbReference type="Pfam" id="PF01390">
    <property type="entry name" value="SEA"/>
    <property type="match status" value="1"/>
</dbReference>
<keyword evidence="17" id="KW-0378">Hydrolase</keyword>
<feature type="region of interest" description="Disordered" evidence="33">
    <location>
        <begin position="1"/>
        <end position="30"/>
    </location>
</feature>
<keyword evidence="7" id="KW-0272">Extracellular matrix</keyword>
<feature type="disulfide bond" evidence="32">
    <location>
        <begin position="2050"/>
        <end position="2067"/>
    </location>
</feature>
<dbReference type="InterPro" id="IPR039861">
    <property type="entry name" value="IMPG"/>
</dbReference>
<keyword evidence="19 34" id="KW-1133">Transmembrane helix</keyword>
<evidence type="ECO:0000256" key="27">
    <source>
        <dbReference type="ARBA" id="ARBA00073896"/>
    </source>
</evidence>
<dbReference type="EMBL" id="CAAGRJ010023718">
    <property type="protein sequence ID" value="VFV36997.1"/>
    <property type="molecule type" value="Genomic_DNA"/>
</dbReference>
<feature type="region of interest" description="Disordered" evidence="33">
    <location>
        <begin position="1200"/>
        <end position="1247"/>
    </location>
</feature>
<gene>
    <name evidence="38" type="ORF">LYPA_23C005220</name>
</gene>
<dbReference type="InterPro" id="IPR036364">
    <property type="entry name" value="SEA_dom_sf"/>
</dbReference>
<dbReference type="GO" id="GO:0005540">
    <property type="term" value="F:hyaluronic acid binding"/>
    <property type="evidence" value="ECO:0007669"/>
    <property type="project" value="TreeGrafter"/>
</dbReference>
<keyword evidence="10" id="KW-0399">Innate immunity</keyword>
<feature type="domain" description="SEA" evidence="35">
    <location>
        <begin position="1262"/>
        <end position="1376"/>
    </location>
</feature>
<dbReference type="GO" id="GO:0008201">
    <property type="term" value="F:heparin binding"/>
    <property type="evidence" value="ECO:0007669"/>
    <property type="project" value="UniProtKB-KW"/>
</dbReference>
<feature type="domain" description="EGF-like" evidence="36">
    <location>
        <begin position="2041"/>
        <end position="2082"/>
    </location>
</feature>
<dbReference type="InterPro" id="IPR003653">
    <property type="entry name" value="Peptidase_C48_C"/>
</dbReference>
<comment type="function">
    <text evidence="25">Protease that acts as a positive regulator of the cGAS-STING pathway by catalyzing desumoylation of CGAS. Desumoylation of CGAS promotes DNA-binding activity of CGAS, subsequent oligomerization and activation. Deconjugates SUMO2 and SUMO3 from targeted proteins, but not SUMO1. Catalyzes the deconjugation of poly-SUMO2 and poly-SUMO3 chains. Has very low efficiency in processing full-length SUMO proteins to their mature forms.</text>
</comment>
<feature type="compositionally biased region" description="Low complexity" evidence="33">
    <location>
        <begin position="198"/>
        <end position="213"/>
    </location>
</feature>
<evidence type="ECO:0000313" key="38">
    <source>
        <dbReference type="EMBL" id="VFV36997.1"/>
    </source>
</evidence>
<evidence type="ECO:0000256" key="29">
    <source>
        <dbReference type="ARBA" id="ARBA00077362"/>
    </source>
</evidence>
<dbReference type="GO" id="GO:0007601">
    <property type="term" value="P:visual perception"/>
    <property type="evidence" value="ECO:0007669"/>
    <property type="project" value="InterPro"/>
</dbReference>
<keyword evidence="12" id="KW-0358">Heparin-binding</keyword>
<dbReference type="GO" id="GO:0045087">
    <property type="term" value="P:innate immune response"/>
    <property type="evidence" value="ECO:0007669"/>
    <property type="project" value="UniProtKB-KW"/>
</dbReference>
<evidence type="ECO:0000256" key="6">
    <source>
        <dbReference type="ARBA" id="ARBA00022525"/>
    </source>
</evidence>
<dbReference type="GO" id="GO:0008234">
    <property type="term" value="F:cysteine-type peptidase activity"/>
    <property type="evidence" value="ECO:0007669"/>
    <property type="project" value="InterPro"/>
</dbReference>
<feature type="compositionally biased region" description="Polar residues" evidence="33">
    <location>
        <begin position="232"/>
        <end position="244"/>
    </location>
</feature>
<keyword evidence="14" id="KW-0732">Signal</keyword>
<keyword evidence="8 32" id="KW-0245">EGF-like domain</keyword>
<evidence type="ECO:0000259" key="37">
    <source>
        <dbReference type="PROSITE" id="PS50600"/>
    </source>
</evidence>
<comment type="caution">
    <text evidence="32">Lacks conserved residue(s) required for the propagation of feature annotation.</text>
</comment>
<dbReference type="Gene3D" id="3.30.310.130">
    <property type="entry name" value="Ubiquitin-related"/>
    <property type="match status" value="1"/>
</dbReference>
<feature type="compositionally biased region" description="Basic and acidic residues" evidence="33">
    <location>
        <begin position="1071"/>
        <end position="1087"/>
    </location>
</feature>
<feature type="region of interest" description="Disordered" evidence="33">
    <location>
        <begin position="189"/>
        <end position="324"/>
    </location>
</feature>
<dbReference type="GO" id="GO:0005737">
    <property type="term" value="C:cytoplasm"/>
    <property type="evidence" value="ECO:0007669"/>
    <property type="project" value="UniProtKB-SubCell"/>
</dbReference>
<protein>
    <recommendedName>
        <fullName evidence="28">Interphotoreceptor matrix proteoglycan 2</fullName>
    </recommendedName>
    <alternativeName>
        <fullName evidence="30">SUMO-1-specific protease 2</fullName>
    </alternativeName>
    <alternativeName>
        <fullName evidence="27">Sentrin-specific protease 7</fullName>
    </alternativeName>
    <alternativeName>
        <fullName evidence="29">Sentrin/SUMO-specific protease SENP7</fullName>
    </alternativeName>
    <alternativeName>
        <fullName evidence="31">Sialoprotein associated with cones and rods proteoglycan</fullName>
    </alternativeName>
</protein>
<feature type="region of interest" description="Disordered" evidence="33">
    <location>
        <begin position="1446"/>
        <end position="1470"/>
    </location>
</feature>
<feature type="transmembrane region" description="Helical" evidence="34">
    <location>
        <begin position="2131"/>
        <end position="2155"/>
    </location>
</feature>
<proteinExistence type="inferred from homology"/>
<keyword evidence="39" id="KW-1185">Reference proteome</keyword>
<evidence type="ECO:0000259" key="35">
    <source>
        <dbReference type="PROSITE" id="PS50024"/>
    </source>
</evidence>
<feature type="compositionally biased region" description="Basic and acidic residues" evidence="33">
    <location>
        <begin position="341"/>
        <end position="357"/>
    </location>
</feature>
<evidence type="ECO:0000256" key="7">
    <source>
        <dbReference type="ARBA" id="ARBA00022530"/>
    </source>
</evidence>
<evidence type="ECO:0000256" key="12">
    <source>
        <dbReference type="ARBA" id="ARBA00022674"/>
    </source>
</evidence>
<comment type="similarity">
    <text evidence="4">Belongs to the peptidase C48 family.</text>
</comment>
<evidence type="ECO:0000256" key="14">
    <source>
        <dbReference type="ARBA" id="ARBA00022729"/>
    </source>
</evidence>
<dbReference type="GO" id="GO:0033165">
    <property type="term" value="C:interphotoreceptor matrix"/>
    <property type="evidence" value="ECO:0007669"/>
    <property type="project" value="UniProtKB-SubCell"/>
</dbReference>
<dbReference type="FunFam" id="3.30.310.130:FF:000001">
    <property type="entry name" value="sentrin-specific protease 6 isoform X1"/>
    <property type="match status" value="1"/>
</dbReference>
<evidence type="ECO:0000256" key="9">
    <source>
        <dbReference type="ARBA" id="ARBA00022553"/>
    </source>
</evidence>
<feature type="compositionally biased region" description="Polar residues" evidence="33">
    <location>
        <begin position="312"/>
        <end position="323"/>
    </location>
</feature>
<keyword evidence="22" id="KW-0325">Glycoprotein</keyword>
<dbReference type="SUPFAM" id="SSF54001">
    <property type="entry name" value="Cysteine proteinases"/>
    <property type="match status" value="1"/>
</dbReference>
<keyword evidence="5" id="KW-0963">Cytoplasm</keyword>
<keyword evidence="13 34" id="KW-0812">Transmembrane</keyword>
<evidence type="ECO:0000256" key="31">
    <source>
        <dbReference type="ARBA" id="ARBA00080162"/>
    </source>
</evidence>
<feature type="compositionally biased region" description="Basic and acidic residues" evidence="33">
    <location>
        <begin position="246"/>
        <end position="255"/>
    </location>
</feature>
<evidence type="ECO:0000256" key="25">
    <source>
        <dbReference type="ARBA" id="ARBA00057377"/>
    </source>
</evidence>
<evidence type="ECO:0000256" key="33">
    <source>
        <dbReference type="SAM" id="MobiDB-lite"/>
    </source>
</evidence>
<evidence type="ECO:0000256" key="4">
    <source>
        <dbReference type="ARBA" id="ARBA00005234"/>
    </source>
</evidence>
<feature type="compositionally biased region" description="Basic residues" evidence="33">
    <location>
        <begin position="1"/>
        <end position="10"/>
    </location>
</feature>
<evidence type="ECO:0000256" key="30">
    <source>
        <dbReference type="ARBA" id="ARBA00079021"/>
    </source>
</evidence>
<keyword evidence="23" id="KW-0966">Cell projection</keyword>
<dbReference type="PROSITE" id="PS50600">
    <property type="entry name" value="ULP_PROTEASE"/>
    <property type="match status" value="1"/>
</dbReference>
<evidence type="ECO:0000256" key="34">
    <source>
        <dbReference type="SAM" id="Phobius"/>
    </source>
</evidence>
<evidence type="ECO:0000256" key="23">
    <source>
        <dbReference type="ARBA" id="ARBA00023273"/>
    </source>
</evidence>
<evidence type="ECO:0000256" key="10">
    <source>
        <dbReference type="ARBA" id="ARBA00022588"/>
    </source>
</evidence>
<evidence type="ECO:0000313" key="39">
    <source>
        <dbReference type="Proteomes" id="UP000386466"/>
    </source>
</evidence>
<keyword evidence="38" id="KW-0675">Receptor</keyword>
<dbReference type="InterPro" id="IPR000742">
    <property type="entry name" value="EGF"/>
</dbReference>
<evidence type="ECO:0000256" key="13">
    <source>
        <dbReference type="ARBA" id="ARBA00022692"/>
    </source>
</evidence>
<keyword evidence="11" id="KW-0645">Protease</keyword>
<dbReference type="GO" id="GO:0006508">
    <property type="term" value="P:proteolysis"/>
    <property type="evidence" value="ECO:0007669"/>
    <property type="project" value="UniProtKB-KW"/>
</dbReference>
<evidence type="ECO:0000259" key="36">
    <source>
        <dbReference type="PROSITE" id="PS50026"/>
    </source>
</evidence>
<dbReference type="PROSITE" id="PS50026">
    <property type="entry name" value="EGF_3"/>
    <property type="match status" value="1"/>
</dbReference>
<dbReference type="PROSITE" id="PS50024">
    <property type="entry name" value="SEA"/>
    <property type="match status" value="2"/>
</dbReference>
<evidence type="ECO:0000256" key="15">
    <source>
        <dbReference type="ARBA" id="ARBA00022737"/>
    </source>
</evidence>
<dbReference type="PANTHER" id="PTHR12199:SF4">
    <property type="entry name" value="INTERPHOTORECEPTOR MATRIX PROTEOGLYCAN 2"/>
    <property type="match status" value="1"/>
</dbReference>
<comment type="subcellular location">
    <subcellularLocation>
        <location evidence="2">Cytoplasm</location>
    </subcellularLocation>
    <subcellularLocation>
        <location evidence="26">Photoreceptor inner segment membrane</location>
        <topology evidence="26">Single-pass type I membrane protein</topology>
    </subcellularLocation>
    <subcellularLocation>
        <location evidence="1">Photoreceptor outer segment membrane</location>
        <topology evidence="1">Single-pass type I membrane protein</topology>
    </subcellularLocation>
    <subcellularLocation>
        <location evidence="3">Secreted</location>
        <location evidence="3">Extracellular space</location>
        <location evidence="3">Extracellular matrix</location>
        <location evidence="3">Interphotoreceptor matrix</location>
    </subcellularLocation>
</comment>
<feature type="region of interest" description="Disordered" evidence="33">
    <location>
        <begin position="1068"/>
        <end position="1087"/>
    </location>
</feature>
<dbReference type="FunFam" id="1.10.418.20:FF:000004">
    <property type="entry name" value="sentrin-specific protease 7 isoform X1"/>
    <property type="match status" value="1"/>
</dbReference>
<keyword evidence="15" id="KW-0677">Repeat</keyword>
<evidence type="ECO:0000256" key="3">
    <source>
        <dbReference type="ARBA" id="ARBA00004593"/>
    </source>
</evidence>
<evidence type="ECO:0000256" key="24">
    <source>
        <dbReference type="ARBA" id="ARBA00056016"/>
    </source>
</evidence>
<dbReference type="PANTHER" id="PTHR12199">
    <property type="entry name" value="INTERPHOTORECEPTOR MATRIX PROTEOGLYCAN"/>
    <property type="match status" value="1"/>
</dbReference>
<evidence type="ECO:0000256" key="28">
    <source>
        <dbReference type="ARBA" id="ARBA00074164"/>
    </source>
</evidence>
<evidence type="ECO:0000256" key="1">
    <source>
        <dbReference type="ARBA" id="ARBA00004451"/>
    </source>
</evidence>
<evidence type="ECO:0000256" key="17">
    <source>
        <dbReference type="ARBA" id="ARBA00022801"/>
    </source>
</evidence>
<dbReference type="Pfam" id="PF02902">
    <property type="entry name" value="Peptidase_C48"/>
    <property type="match status" value="1"/>
</dbReference>
<dbReference type="InterPro" id="IPR000082">
    <property type="entry name" value="SEA_dom"/>
</dbReference>